<name>A0ABV4DI44_9FIRM</name>
<evidence type="ECO:0000313" key="2">
    <source>
        <dbReference type="Proteomes" id="UP001565219"/>
    </source>
</evidence>
<gene>
    <name evidence="1" type="ORF">AALG99_10415</name>
</gene>
<reference evidence="1 2" key="1">
    <citation type="submission" date="2024-03" db="EMBL/GenBank/DDBJ databases">
        <title>Mouse gut bacterial collection (mGBC) of GemPharmatech.</title>
        <authorList>
            <person name="He Y."/>
            <person name="Dong L."/>
            <person name="Wu D."/>
            <person name="Gao X."/>
            <person name="Lin Z."/>
        </authorList>
    </citation>
    <scope>NUCLEOTIDE SEQUENCE [LARGE SCALE GENOMIC DNA]</scope>
    <source>
        <strain evidence="1 2">32-10</strain>
    </source>
</reference>
<dbReference type="EMBL" id="JBCLTR010000012">
    <property type="protein sequence ID" value="MEY8633936.1"/>
    <property type="molecule type" value="Genomic_DNA"/>
</dbReference>
<comment type="caution">
    <text evidence="1">The sequence shown here is derived from an EMBL/GenBank/DDBJ whole genome shotgun (WGS) entry which is preliminary data.</text>
</comment>
<organism evidence="1 2">
    <name type="scientific">Anaerostipes hominis</name>
    <name type="common">ex Lee et al. 2021</name>
    <dbReference type="NCBI Taxonomy" id="2025494"/>
    <lineage>
        <taxon>Bacteria</taxon>
        <taxon>Bacillati</taxon>
        <taxon>Bacillota</taxon>
        <taxon>Clostridia</taxon>
        <taxon>Lachnospirales</taxon>
        <taxon>Lachnospiraceae</taxon>
        <taxon>Anaerostipes</taxon>
    </lineage>
</organism>
<protein>
    <submittedName>
        <fullName evidence="1">Uncharacterized protein</fullName>
    </submittedName>
</protein>
<dbReference type="RefSeq" id="WP_270601365.1">
    <property type="nucleotide sequence ID" value="NZ_BAABXW010000002.1"/>
</dbReference>
<sequence length="59" mass="6297">MKHCQNGMHTAGRQWAAFPVICVSPAAPDPGTGDACALMCISLCHCRPHSFSVSAFQNH</sequence>
<keyword evidence="2" id="KW-1185">Reference proteome</keyword>
<dbReference type="Proteomes" id="UP001565219">
    <property type="component" value="Unassembled WGS sequence"/>
</dbReference>
<evidence type="ECO:0000313" key="1">
    <source>
        <dbReference type="EMBL" id="MEY8633936.1"/>
    </source>
</evidence>
<accession>A0ABV4DI44</accession>
<proteinExistence type="predicted"/>